<reference evidence="2 3" key="1">
    <citation type="submission" date="2013-11" db="EMBL/GenBank/DDBJ databases">
        <title>Draft genome of the bovine lungworm Dictyocaulus viviparus.</title>
        <authorList>
            <person name="Mitreva M."/>
        </authorList>
    </citation>
    <scope>NUCLEOTIDE SEQUENCE [LARGE SCALE GENOMIC DNA]</scope>
    <source>
        <strain evidence="2 3">HannoverDv2000</strain>
    </source>
</reference>
<dbReference type="STRING" id="29172.A0A0D8X6R0"/>
<dbReference type="OrthoDB" id="5876828at2759"/>
<dbReference type="Gene3D" id="3.40.33.10">
    <property type="entry name" value="CAP"/>
    <property type="match status" value="1"/>
</dbReference>
<dbReference type="Proteomes" id="UP000053766">
    <property type="component" value="Unassembled WGS sequence"/>
</dbReference>
<keyword evidence="3" id="KW-1185">Reference proteome</keyword>
<dbReference type="InterPro" id="IPR014044">
    <property type="entry name" value="CAP_dom"/>
</dbReference>
<protein>
    <submittedName>
        <fullName evidence="2">SCP-like protein</fullName>
    </submittedName>
</protein>
<organism evidence="2 3">
    <name type="scientific">Dictyocaulus viviparus</name>
    <name type="common">Bovine lungworm</name>
    <dbReference type="NCBI Taxonomy" id="29172"/>
    <lineage>
        <taxon>Eukaryota</taxon>
        <taxon>Metazoa</taxon>
        <taxon>Ecdysozoa</taxon>
        <taxon>Nematoda</taxon>
        <taxon>Chromadorea</taxon>
        <taxon>Rhabditida</taxon>
        <taxon>Rhabditina</taxon>
        <taxon>Rhabditomorpha</taxon>
        <taxon>Strongyloidea</taxon>
        <taxon>Metastrongylidae</taxon>
        <taxon>Dictyocaulus</taxon>
    </lineage>
</organism>
<dbReference type="AlphaFoldDB" id="A0A0D8X6R0"/>
<proteinExistence type="predicted"/>
<dbReference type="EMBL" id="KN717616">
    <property type="protein sequence ID" value="KJH40188.1"/>
    <property type="molecule type" value="Genomic_DNA"/>
</dbReference>
<dbReference type="SUPFAM" id="SSF55797">
    <property type="entry name" value="PR-1-like"/>
    <property type="match status" value="1"/>
</dbReference>
<evidence type="ECO:0000313" key="3">
    <source>
        <dbReference type="Proteomes" id="UP000053766"/>
    </source>
</evidence>
<evidence type="ECO:0000259" key="1">
    <source>
        <dbReference type="SMART" id="SM00198"/>
    </source>
</evidence>
<feature type="domain" description="SCP" evidence="1">
    <location>
        <begin position="1"/>
        <end position="128"/>
    </location>
</feature>
<reference evidence="3" key="2">
    <citation type="journal article" date="2016" name="Sci. Rep.">
        <title>Dictyocaulus viviparus genome, variome and transcriptome elucidate lungworm biology and support future intervention.</title>
        <authorList>
            <person name="McNulty S.N."/>
            <person name="Strube C."/>
            <person name="Rosa B.A."/>
            <person name="Martin J.C."/>
            <person name="Tyagi R."/>
            <person name="Choi Y.J."/>
            <person name="Wang Q."/>
            <person name="Hallsworth Pepin K."/>
            <person name="Zhang X."/>
            <person name="Ozersky P."/>
            <person name="Wilson R.K."/>
            <person name="Sternberg P.W."/>
            <person name="Gasser R.B."/>
            <person name="Mitreva M."/>
        </authorList>
    </citation>
    <scope>NUCLEOTIDE SEQUENCE [LARGE SCALE GENOMIC DNA]</scope>
    <source>
        <strain evidence="3">HannoverDv2000</strain>
    </source>
</reference>
<gene>
    <name evidence="2" type="ORF">DICVIV_13880</name>
</gene>
<dbReference type="Pfam" id="PF00188">
    <property type="entry name" value="CAP"/>
    <property type="match status" value="1"/>
</dbReference>
<accession>A0A0D8X6R0</accession>
<evidence type="ECO:0000313" key="2">
    <source>
        <dbReference type="EMBL" id="KJH40188.1"/>
    </source>
</evidence>
<dbReference type="InterPro" id="IPR035940">
    <property type="entry name" value="CAP_sf"/>
</dbReference>
<dbReference type="CDD" id="cd05380">
    <property type="entry name" value="CAP_euk"/>
    <property type="match status" value="1"/>
</dbReference>
<dbReference type="SMART" id="SM00198">
    <property type="entry name" value="SCP"/>
    <property type="match status" value="1"/>
</dbReference>
<name>A0A0D8X6R0_DICVI</name>
<sequence>MYKMSYNCSLEMDAYNEAKMCLGNSAPPNFQKNGKNVIGISANSEDSVLEVLNTAVKSWWRTSFMKDIFAAVGDQLLPKRWGEDILPFLQMVEEETTQIGCSVKLCGSHNSPDIYSVVCRYGGPNVRANIPIYKTGAPCSGCKRGFTCDNRTKLCVST</sequence>